<proteinExistence type="predicted"/>
<protein>
    <recommendedName>
        <fullName evidence="5">Membrane protein (TIGR02234 family)</fullName>
    </recommendedName>
</protein>
<evidence type="ECO:0000313" key="3">
    <source>
        <dbReference type="EMBL" id="GAA0219791.1"/>
    </source>
</evidence>
<organism evidence="3 4">
    <name type="scientific">Cryptosporangium japonicum</name>
    <dbReference type="NCBI Taxonomy" id="80872"/>
    <lineage>
        <taxon>Bacteria</taxon>
        <taxon>Bacillati</taxon>
        <taxon>Actinomycetota</taxon>
        <taxon>Actinomycetes</taxon>
        <taxon>Cryptosporangiales</taxon>
        <taxon>Cryptosporangiaceae</taxon>
        <taxon>Cryptosporangium</taxon>
    </lineage>
</organism>
<gene>
    <name evidence="3" type="ORF">GCM10009539_01410</name>
</gene>
<comment type="caution">
    <text evidence="3">The sequence shown here is derived from an EMBL/GenBank/DDBJ whole genome shotgun (WGS) entry which is preliminary data.</text>
</comment>
<evidence type="ECO:0008006" key="5">
    <source>
        <dbReference type="Google" id="ProtNLM"/>
    </source>
</evidence>
<dbReference type="InterPro" id="IPR019051">
    <property type="entry name" value="Trp_biosyn_TM_oprn/chp"/>
</dbReference>
<sequence length="185" mass="18453">MTSPEPDAGTTRGQRRGLAGSVVAAVIGGAVAYFATGRVWESTTVERAAPLLPETVRTTGSDLVPWASAAALVGIAGGLALLATRGRGRFAVACLVALAGAGAVAGGLRGLFGDSTVGWPLLSVAGGVLVLGAGAFALARGRHWAAMGARYDAPGAREKAHATTGPDAPPTAIWDALDRGDDPTR</sequence>
<feature type="transmembrane region" description="Helical" evidence="2">
    <location>
        <begin position="18"/>
        <end position="36"/>
    </location>
</feature>
<feature type="transmembrane region" description="Helical" evidence="2">
    <location>
        <begin position="118"/>
        <end position="139"/>
    </location>
</feature>
<feature type="region of interest" description="Disordered" evidence="1">
    <location>
        <begin position="157"/>
        <end position="185"/>
    </location>
</feature>
<accession>A0ABN0TEP5</accession>
<dbReference type="Proteomes" id="UP001500967">
    <property type="component" value="Unassembled WGS sequence"/>
</dbReference>
<evidence type="ECO:0000313" key="4">
    <source>
        <dbReference type="Proteomes" id="UP001500967"/>
    </source>
</evidence>
<keyword evidence="2" id="KW-1133">Transmembrane helix</keyword>
<keyword evidence="2" id="KW-0472">Membrane</keyword>
<dbReference type="EMBL" id="BAAAGX010000001">
    <property type="protein sequence ID" value="GAA0219791.1"/>
    <property type="molecule type" value="Genomic_DNA"/>
</dbReference>
<feature type="compositionally biased region" description="Basic and acidic residues" evidence="1">
    <location>
        <begin position="176"/>
        <end position="185"/>
    </location>
</feature>
<name>A0ABN0TEP5_9ACTN</name>
<feature type="transmembrane region" description="Helical" evidence="2">
    <location>
        <begin position="63"/>
        <end position="83"/>
    </location>
</feature>
<reference evidence="3 4" key="1">
    <citation type="journal article" date="2019" name="Int. J. Syst. Evol. Microbiol.">
        <title>The Global Catalogue of Microorganisms (GCM) 10K type strain sequencing project: providing services to taxonomists for standard genome sequencing and annotation.</title>
        <authorList>
            <consortium name="The Broad Institute Genomics Platform"/>
            <consortium name="The Broad Institute Genome Sequencing Center for Infectious Disease"/>
            <person name="Wu L."/>
            <person name="Ma J."/>
        </authorList>
    </citation>
    <scope>NUCLEOTIDE SEQUENCE [LARGE SCALE GENOMIC DNA]</scope>
    <source>
        <strain evidence="3 4">JCM 10425</strain>
    </source>
</reference>
<keyword evidence="4" id="KW-1185">Reference proteome</keyword>
<evidence type="ECO:0000256" key="2">
    <source>
        <dbReference type="SAM" id="Phobius"/>
    </source>
</evidence>
<evidence type="ECO:0000256" key="1">
    <source>
        <dbReference type="SAM" id="MobiDB-lite"/>
    </source>
</evidence>
<keyword evidence="2" id="KW-0812">Transmembrane</keyword>
<dbReference type="RefSeq" id="WP_344646732.1">
    <property type="nucleotide sequence ID" value="NZ_BAAAGX010000001.1"/>
</dbReference>
<dbReference type="Pfam" id="PF09534">
    <property type="entry name" value="Trp_oprn_chp"/>
    <property type="match status" value="1"/>
</dbReference>
<feature type="transmembrane region" description="Helical" evidence="2">
    <location>
        <begin position="90"/>
        <end position="112"/>
    </location>
</feature>